<protein>
    <submittedName>
        <fullName evidence="1">Uncharacterized protein</fullName>
    </submittedName>
</protein>
<dbReference type="AlphaFoldDB" id="A0A0A9FUA7"/>
<sequence>MWDTSEPMLHKHLCVQIIEDNISQLFLYRDVETSKALCPLNFPHA</sequence>
<accession>A0A0A9FUA7</accession>
<reference evidence="1" key="1">
    <citation type="submission" date="2014-09" db="EMBL/GenBank/DDBJ databases">
        <authorList>
            <person name="Magalhaes I.L.F."/>
            <person name="Oliveira U."/>
            <person name="Santos F.R."/>
            <person name="Vidigal T.H.D.A."/>
            <person name="Brescovit A.D."/>
            <person name="Santos A.J."/>
        </authorList>
    </citation>
    <scope>NUCLEOTIDE SEQUENCE</scope>
    <source>
        <tissue evidence="1">Shoot tissue taken approximately 20 cm above the soil surface</tissue>
    </source>
</reference>
<name>A0A0A9FUA7_ARUDO</name>
<dbReference type="EMBL" id="GBRH01183072">
    <property type="protein sequence ID" value="JAE14824.1"/>
    <property type="molecule type" value="Transcribed_RNA"/>
</dbReference>
<organism evidence="1">
    <name type="scientific">Arundo donax</name>
    <name type="common">Giant reed</name>
    <name type="synonym">Donax arundinaceus</name>
    <dbReference type="NCBI Taxonomy" id="35708"/>
    <lineage>
        <taxon>Eukaryota</taxon>
        <taxon>Viridiplantae</taxon>
        <taxon>Streptophyta</taxon>
        <taxon>Embryophyta</taxon>
        <taxon>Tracheophyta</taxon>
        <taxon>Spermatophyta</taxon>
        <taxon>Magnoliopsida</taxon>
        <taxon>Liliopsida</taxon>
        <taxon>Poales</taxon>
        <taxon>Poaceae</taxon>
        <taxon>PACMAD clade</taxon>
        <taxon>Arundinoideae</taxon>
        <taxon>Arundineae</taxon>
        <taxon>Arundo</taxon>
    </lineage>
</organism>
<evidence type="ECO:0000313" key="1">
    <source>
        <dbReference type="EMBL" id="JAE14824.1"/>
    </source>
</evidence>
<proteinExistence type="predicted"/>
<reference evidence="1" key="2">
    <citation type="journal article" date="2015" name="Data Brief">
        <title>Shoot transcriptome of the giant reed, Arundo donax.</title>
        <authorList>
            <person name="Barrero R.A."/>
            <person name="Guerrero F.D."/>
            <person name="Moolhuijzen P."/>
            <person name="Goolsby J.A."/>
            <person name="Tidwell J."/>
            <person name="Bellgard S.E."/>
            <person name="Bellgard M.I."/>
        </authorList>
    </citation>
    <scope>NUCLEOTIDE SEQUENCE</scope>
    <source>
        <tissue evidence="1">Shoot tissue taken approximately 20 cm above the soil surface</tissue>
    </source>
</reference>